<evidence type="ECO:0000313" key="7">
    <source>
        <dbReference type="EMBL" id="SMO32504.1"/>
    </source>
</evidence>
<dbReference type="Pfam" id="PF00497">
    <property type="entry name" value="SBP_bac_3"/>
    <property type="match status" value="1"/>
</dbReference>
<name>A0A521ACE6_9BACL</name>
<dbReference type="AlphaFoldDB" id="A0A521ACE6"/>
<keyword evidence="8" id="KW-1185">Reference proteome</keyword>
<evidence type="ECO:0000256" key="1">
    <source>
        <dbReference type="ARBA" id="ARBA00004196"/>
    </source>
</evidence>
<dbReference type="EMBL" id="FXTI01000001">
    <property type="protein sequence ID" value="SMO32504.1"/>
    <property type="molecule type" value="Genomic_DNA"/>
</dbReference>
<dbReference type="PANTHER" id="PTHR35936:SF34">
    <property type="entry name" value="ABC TRANSPORTER EXTRACELLULAR-BINDING PROTEIN YCKB-RELATED"/>
    <property type="match status" value="1"/>
</dbReference>
<dbReference type="InterPro" id="IPR001638">
    <property type="entry name" value="Solute-binding_3/MltF_N"/>
</dbReference>
<comment type="similarity">
    <text evidence="2 4">Belongs to the bacterial solute-binding protein 3 family.</text>
</comment>
<feature type="chain" id="PRO_5038553772" evidence="5">
    <location>
        <begin position="19"/>
        <end position="265"/>
    </location>
</feature>
<dbReference type="Proteomes" id="UP000315636">
    <property type="component" value="Unassembled WGS sequence"/>
</dbReference>
<comment type="subcellular location">
    <subcellularLocation>
        <location evidence="1">Cell envelope</location>
    </subcellularLocation>
</comment>
<proteinExistence type="inferred from homology"/>
<evidence type="ECO:0000259" key="6">
    <source>
        <dbReference type="SMART" id="SM00062"/>
    </source>
</evidence>
<evidence type="ECO:0000256" key="2">
    <source>
        <dbReference type="ARBA" id="ARBA00010333"/>
    </source>
</evidence>
<dbReference type="PROSITE" id="PS01039">
    <property type="entry name" value="SBP_BACTERIAL_3"/>
    <property type="match status" value="1"/>
</dbReference>
<dbReference type="Gene3D" id="3.40.190.10">
    <property type="entry name" value="Periplasmic binding protein-like II"/>
    <property type="match status" value="2"/>
</dbReference>
<evidence type="ECO:0000256" key="5">
    <source>
        <dbReference type="SAM" id="SignalP"/>
    </source>
</evidence>
<evidence type="ECO:0000313" key="8">
    <source>
        <dbReference type="Proteomes" id="UP000315636"/>
    </source>
</evidence>
<dbReference type="PANTHER" id="PTHR35936">
    <property type="entry name" value="MEMBRANE-BOUND LYTIC MUREIN TRANSGLYCOSYLASE F"/>
    <property type="match status" value="1"/>
</dbReference>
<dbReference type="GO" id="GO:0030313">
    <property type="term" value="C:cell envelope"/>
    <property type="evidence" value="ECO:0007669"/>
    <property type="project" value="UniProtKB-SubCell"/>
</dbReference>
<feature type="signal peptide" evidence="5">
    <location>
        <begin position="1"/>
        <end position="18"/>
    </location>
</feature>
<sequence length="265" mass="29659">MKRLFAMLLAVMSMVVLSACGSGGDESTANDSDALQEIKERGTLRIGTEGTYKPFSFRDEKTDKLTGYDVEVAREIAKRMGVKAEFVESPWDSMLTGLQTERFDTVANQVGITEERKEKFDYSRPYTVSYSQIVVHKDNDSIQSLEDIKGKRAGQTPTSNYGKMAKKAGAKIVAYEDMMTSMRDVAAKRVDLSINDRLAIAAMMKETDLPLKTVKMESEKAQMAFPVNKGNESLKKELDRVLKEMEQDGTLAKISKKWFGEDVSK</sequence>
<dbReference type="RefSeq" id="WP_142503776.1">
    <property type="nucleotide sequence ID" value="NZ_FXTI01000001.1"/>
</dbReference>
<dbReference type="PROSITE" id="PS51257">
    <property type="entry name" value="PROKAR_LIPOPROTEIN"/>
    <property type="match status" value="1"/>
</dbReference>
<evidence type="ECO:0000256" key="3">
    <source>
        <dbReference type="ARBA" id="ARBA00022729"/>
    </source>
</evidence>
<dbReference type="SUPFAM" id="SSF53850">
    <property type="entry name" value="Periplasmic binding protein-like II"/>
    <property type="match status" value="1"/>
</dbReference>
<evidence type="ECO:0000256" key="4">
    <source>
        <dbReference type="RuleBase" id="RU003744"/>
    </source>
</evidence>
<organism evidence="7 8">
    <name type="scientific">Melghirimyces algeriensis</name>
    <dbReference type="NCBI Taxonomy" id="910412"/>
    <lineage>
        <taxon>Bacteria</taxon>
        <taxon>Bacillati</taxon>
        <taxon>Bacillota</taxon>
        <taxon>Bacilli</taxon>
        <taxon>Bacillales</taxon>
        <taxon>Thermoactinomycetaceae</taxon>
        <taxon>Melghirimyces</taxon>
    </lineage>
</organism>
<dbReference type="OrthoDB" id="8613538at2"/>
<keyword evidence="3 5" id="KW-0732">Signal</keyword>
<feature type="domain" description="Solute-binding protein family 3/N-terminal" evidence="6">
    <location>
        <begin position="43"/>
        <end position="262"/>
    </location>
</feature>
<protein>
    <submittedName>
        <fullName evidence="7">Cystine transport system substrate-binding protein</fullName>
    </submittedName>
</protein>
<gene>
    <name evidence="7" type="ORF">SAMN06264849_10157</name>
</gene>
<dbReference type="InterPro" id="IPR018313">
    <property type="entry name" value="SBP_3_CS"/>
</dbReference>
<dbReference type="SMART" id="SM00062">
    <property type="entry name" value="PBPb"/>
    <property type="match status" value="1"/>
</dbReference>
<accession>A0A521ACE6</accession>
<reference evidence="7 8" key="1">
    <citation type="submission" date="2017-05" db="EMBL/GenBank/DDBJ databases">
        <authorList>
            <person name="Varghese N."/>
            <person name="Submissions S."/>
        </authorList>
    </citation>
    <scope>NUCLEOTIDE SEQUENCE [LARGE SCALE GENOMIC DNA]</scope>
    <source>
        <strain evidence="7 8">DSM 45474</strain>
    </source>
</reference>